<evidence type="ECO:0000313" key="3">
    <source>
        <dbReference type="Proteomes" id="UP001183420"/>
    </source>
</evidence>
<comment type="caution">
    <text evidence="2">The sequence shown here is derived from an EMBL/GenBank/DDBJ whole genome shotgun (WGS) entry which is preliminary data.</text>
</comment>
<dbReference type="EMBL" id="JAVREM010000005">
    <property type="protein sequence ID" value="MDT0318283.1"/>
    <property type="molecule type" value="Genomic_DNA"/>
</dbReference>
<dbReference type="Proteomes" id="UP001183420">
    <property type="component" value="Unassembled WGS sequence"/>
</dbReference>
<keyword evidence="1" id="KW-0812">Transmembrane</keyword>
<keyword evidence="1" id="KW-0472">Membrane</keyword>
<organism evidence="2 3">
    <name type="scientific">Streptomyces millisiae</name>
    <dbReference type="NCBI Taxonomy" id="3075542"/>
    <lineage>
        <taxon>Bacteria</taxon>
        <taxon>Bacillati</taxon>
        <taxon>Actinomycetota</taxon>
        <taxon>Actinomycetes</taxon>
        <taxon>Kitasatosporales</taxon>
        <taxon>Streptomycetaceae</taxon>
        <taxon>Streptomyces</taxon>
    </lineage>
</organism>
<protein>
    <submittedName>
        <fullName evidence="2">Uncharacterized protein</fullName>
    </submittedName>
</protein>
<dbReference type="RefSeq" id="WP_311596856.1">
    <property type="nucleotide sequence ID" value="NZ_JAVREM010000005.1"/>
</dbReference>
<feature type="transmembrane region" description="Helical" evidence="1">
    <location>
        <begin position="6"/>
        <end position="29"/>
    </location>
</feature>
<proteinExistence type="predicted"/>
<accession>A0ABU2LMI6</accession>
<sequence>MDQGLAAIMGASMGAFATGIGAYISGLYANKIEKKRARREVYRAFIAELIAIRAQITALRGLIFTPLDGRDADAIRAGLTELAPAPSRLRLLELGVRLEGPDSLSSLAEAATDRVSWLEERLNLTFEQNEFTNMRETVTSDCDALDRLMKDIGEEAPKHL</sequence>
<evidence type="ECO:0000256" key="1">
    <source>
        <dbReference type="SAM" id="Phobius"/>
    </source>
</evidence>
<keyword evidence="3" id="KW-1185">Reference proteome</keyword>
<keyword evidence="1" id="KW-1133">Transmembrane helix</keyword>
<reference evidence="3" key="1">
    <citation type="submission" date="2023-07" db="EMBL/GenBank/DDBJ databases">
        <title>30 novel species of actinomycetes from the DSMZ collection.</title>
        <authorList>
            <person name="Nouioui I."/>
        </authorList>
    </citation>
    <scope>NUCLEOTIDE SEQUENCE [LARGE SCALE GENOMIC DNA]</scope>
    <source>
        <strain evidence="3">DSM 44918</strain>
    </source>
</reference>
<evidence type="ECO:0000313" key="2">
    <source>
        <dbReference type="EMBL" id="MDT0318283.1"/>
    </source>
</evidence>
<name>A0ABU2LMI6_9ACTN</name>
<gene>
    <name evidence="2" type="ORF">RNC47_08045</name>
</gene>